<feature type="coiled-coil region" evidence="4">
    <location>
        <begin position="451"/>
        <end position="479"/>
    </location>
</feature>
<evidence type="ECO:0000256" key="5">
    <source>
        <dbReference type="SAM" id="MobiDB-lite"/>
    </source>
</evidence>
<dbReference type="Pfam" id="PF25390">
    <property type="entry name" value="WD40_RLD"/>
    <property type="match status" value="1"/>
</dbReference>
<feature type="region of interest" description="Disordered" evidence="5">
    <location>
        <begin position="1"/>
        <end position="99"/>
    </location>
</feature>
<evidence type="ECO:0000256" key="1">
    <source>
        <dbReference type="ARBA" id="ARBA00022658"/>
    </source>
</evidence>
<dbReference type="InterPro" id="IPR051553">
    <property type="entry name" value="Ran_GTPase-activating"/>
</dbReference>
<feature type="repeat" description="RCC1" evidence="3">
    <location>
        <begin position="314"/>
        <end position="366"/>
    </location>
</feature>
<feature type="repeat" description="RCC1" evidence="3">
    <location>
        <begin position="367"/>
        <end position="428"/>
    </location>
</feature>
<keyword evidence="2" id="KW-0677">Repeat</keyword>
<evidence type="ECO:0000256" key="3">
    <source>
        <dbReference type="PROSITE-ProRule" id="PRU00235"/>
    </source>
</evidence>
<evidence type="ECO:0000259" key="6">
    <source>
        <dbReference type="Pfam" id="PF25390"/>
    </source>
</evidence>
<accession>A0A0F7SVI2</accession>
<feature type="repeat" description="RCC1" evidence="3">
    <location>
        <begin position="256"/>
        <end position="313"/>
    </location>
</feature>
<dbReference type="Gene3D" id="2.130.10.30">
    <property type="entry name" value="Regulator of chromosome condensation 1/beta-lactamase-inhibitor protein II"/>
    <property type="match status" value="1"/>
</dbReference>
<sequence length="605" mass="64034">MPPKKDSKPPSSRISKRLSVAPKPATPVKKTIKTKPASKVGKEAPSDADMSESPKKTETNGTATVTTSNGTAGLKRKRASSVSKAPAPRRSVGRPSVGGAAKKVKVVVNEIPQPPLSNGPARTVFIFGTGDMGALGLGTEELGEITRPRLHTWFEAGIKEGKFGGVGKGIEEAVAGGMHTLVIDAEGKVWSWGVNDNASLGRVTAGVEDPENPGEIIDTEVLETEPMTVTKLVEAKFRAVKAAAGDSVSVVVGQEGDVRAWGSFRSGEGLLGFDGVPGSSKIQFDPIPLPAISNLRFSSVACGTDHVLALTIDGLVYVWGNGQQNQLGRRIIERRKINGLSPERLALRDIVHIGAGSYHSFAVNKHGQVYAWGLNSLRQTGVSENRGGAEEIIQTPTLVDALDPELHGGSKVVSISGGEHHTIFLFDNGEVWGCGRTDGSQLGLGPEHPAAKELEERKKEQLEQIMEERKAKAAAAVDEGDEYALLAAPPAVDEYIPEPVQLFFPPPPTESDPAPAFSPYPSSAEEYSAHPMIAISAGTQHNLAVSRDGNVYAWGYGNQCQLGLGPDVETAPVPARVRSKVLNDFKVIDATAGGLHCVLVAVRKE</sequence>
<dbReference type="InterPro" id="IPR058923">
    <property type="entry name" value="RCC1-like_dom"/>
</dbReference>
<dbReference type="PANTHER" id="PTHR45982">
    <property type="entry name" value="REGULATOR OF CHROMOSOME CONDENSATION"/>
    <property type="match status" value="1"/>
</dbReference>
<feature type="repeat" description="RCC1" evidence="3">
    <location>
        <begin position="122"/>
        <end position="186"/>
    </location>
</feature>
<proteinExistence type="predicted"/>
<evidence type="ECO:0000256" key="4">
    <source>
        <dbReference type="SAM" id="Coils"/>
    </source>
</evidence>
<name>A0A0F7SVI2_PHARH</name>
<dbReference type="PROSITE" id="PS00626">
    <property type="entry name" value="RCC1_2"/>
    <property type="match status" value="2"/>
</dbReference>
<keyword evidence="4" id="KW-0175">Coiled coil</keyword>
<protein>
    <submittedName>
        <fullName evidence="7">FOG: RCC1 domain</fullName>
    </submittedName>
</protein>
<dbReference type="InterPro" id="IPR009091">
    <property type="entry name" value="RCC1/BLIP-II"/>
</dbReference>
<feature type="domain" description="RCC1-like" evidence="6">
    <location>
        <begin position="123"/>
        <end position="599"/>
    </location>
</feature>
<dbReference type="PRINTS" id="PR00633">
    <property type="entry name" value="RCCNDNSATION"/>
</dbReference>
<dbReference type="PANTHER" id="PTHR45982:SF1">
    <property type="entry name" value="REGULATOR OF CHROMOSOME CONDENSATION"/>
    <property type="match status" value="1"/>
</dbReference>
<dbReference type="InterPro" id="IPR000408">
    <property type="entry name" value="Reg_chr_condens"/>
</dbReference>
<evidence type="ECO:0000256" key="2">
    <source>
        <dbReference type="ARBA" id="ARBA00022737"/>
    </source>
</evidence>
<dbReference type="PROSITE" id="PS50012">
    <property type="entry name" value="RCC1_3"/>
    <property type="match status" value="6"/>
</dbReference>
<feature type="repeat" description="RCC1" evidence="3">
    <location>
        <begin position="187"/>
        <end position="255"/>
    </location>
</feature>
<evidence type="ECO:0000313" key="7">
    <source>
        <dbReference type="EMBL" id="CED83963.1"/>
    </source>
</evidence>
<dbReference type="EMBL" id="LN483157">
    <property type="protein sequence ID" value="CED83963.1"/>
    <property type="molecule type" value="Genomic_DNA"/>
</dbReference>
<feature type="compositionally biased region" description="Polar residues" evidence="5">
    <location>
        <begin position="59"/>
        <end position="71"/>
    </location>
</feature>
<organism evidence="7">
    <name type="scientific">Phaffia rhodozyma</name>
    <name type="common">Yeast</name>
    <name type="synonym">Xanthophyllomyces dendrorhous</name>
    <dbReference type="NCBI Taxonomy" id="264483"/>
    <lineage>
        <taxon>Eukaryota</taxon>
        <taxon>Fungi</taxon>
        <taxon>Dikarya</taxon>
        <taxon>Basidiomycota</taxon>
        <taxon>Agaricomycotina</taxon>
        <taxon>Tremellomycetes</taxon>
        <taxon>Cystofilobasidiales</taxon>
        <taxon>Mrakiaceae</taxon>
        <taxon>Phaffia</taxon>
    </lineage>
</organism>
<dbReference type="SUPFAM" id="SSF50985">
    <property type="entry name" value="RCC1/BLIP-II"/>
    <property type="match status" value="1"/>
</dbReference>
<feature type="repeat" description="RCC1" evidence="3">
    <location>
        <begin position="549"/>
        <end position="603"/>
    </location>
</feature>
<keyword evidence="1" id="KW-0344">Guanine-nucleotide releasing factor</keyword>
<reference evidence="7" key="1">
    <citation type="submission" date="2014-08" db="EMBL/GenBank/DDBJ databases">
        <authorList>
            <person name="Sharma Rahul"/>
            <person name="Thines Marco"/>
        </authorList>
    </citation>
    <scope>NUCLEOTIDE SEQUENCE</scope>
</reference>
<dbReference type="AlphaFoldDB" id="A0A0F7SVI2"/>